<evidence type="ECO:0000313" key="3">
    <source>
        <dbReference type="EMBL" id="MFC5402406.1"/>
    </source>
</evidence>
<keyword evidence="1" id="KW-0472">Membrane</keyword>
<dbReference type="PANTHER" id="PTHR45138:SF6">
    <property type="entry name" value="DIGUANYLATE CYCLASE DGCN"/>
    <property type="match status" value="1"/>
</dbReference>
<keyword evidence="3" id="KW-0548">Nucleotidyltransferase</keyword>
<dbReference type="EMBL" id="JBHSMI010000012">
    <property type="protein sequence ID" value="MFC5402406.1"/>
    <property type="molecule type" value="Genomic_DNA"/>
</dbReference>
<dbReference type="Pfam" id="PF00990">
    <property type="entry name" value="GGDEF"/>
    <property type="match status" value="1"/>
</dbReference>
<dbReference type="PROSITE" id="PS50887">
    <property type="entry name" value="GGDEF"/>
    <property type="match status" value="1"/>
</dbReference>
<dbReference type="InterPro" id="IPR043128">
    <property type="entry name" value="Rev_trsase/Diguanyl_cyclase"/>
</dbReference>
<evidence type="ECO:0000259" key="2">
    <source>
        <dbReference type="PROSITE" id="PS50887"/>
    </source>
</evidence>
<dbReference type="SUPFAM" id="SSF55073">
    <property type="entry name" value="Nucleotide cyclase"/>
    <property type="match status" value="1"/>
</dbReference>
<feature type="transmembrane region" description="Helical" evidence="1">
    <location>
        <begin position="13"/>
        <end position="35"/>
    </location>
</feature>
<name>A0ABW0HQB9_9BACL</name>
<dbReference type="RefSeq" id="WP_378130827.1">
    <property type="nucleotide sequence ID" value="NZ_JBHSMI010000012.1"/>
</dbReference>
<dbReference type="Proteomes" id="UP001596113">
    <property type="component" value="Unassembled WGS sequence"/>
</dbReference>
<feature type="transmembrane region" description="Helical" evidence="1">
    <location>
        <begin position="102"/>
        <end position="119"/>
    </location>
</feature>
<gene>
    <name evidence="3" type="ORF">ACFPOF_06615</name>
</gene>
<keyword evidence="1" id="KW-1133">Transmembrane helix</keyword>
<feature type="transmembrane region" description="Helical" evidence="1">
    <location>
        <begin position="154"/>
        <end position="178"/>
    </location>
</feature>
<dbReference type="GO" id="GO:0052621">
    <property type="term" value="F:diguanylate cyclase activity"/>
    <property type="evidence" value="ECO:0007669"/>
    <property type="project" value="UniProtKB-EC"/>
</dbReference>
<organism evidence="3 4">
    <name type="scientific">Cohnella soli</name>
    <dbReference type="NCBI Taxonomy" id="425005"/>
    <lineage>
        <taxon>Bacteria</taxon>
        <taxon>Bacillati</taxon>
        <taxon>Bacillota</taxon>
        <taxon>Bacilli</taxon>
        <taxon>Bacillales</taxon>
        <taxon>Paenibacillaceae</taxon>
        <taxon>Cohnella</taxon>
    </lineage>
</organism>
<keyword evidence="1" id="KW-0812">Transmembrane</keyword>
<dbReference type="PANTHER" id="PTHR45138">
    <property type="entry name" value="REGULATORY COMPONENTS OF SENSORY TRANSDUCTION SYSTEM"/>
    <property type="match status" value="1"/>
</dbReference>
<reference evidence="4" key="1">
    <citation type="journal article" date="2019" name="Int. J. Syst. Evol. Microbiol.">
        <title>The Global Catalogue of Microorganisms (GCM) 10K type strain sequencing project: providing services to taxonomists for standard genome sequencing and annotation.</title>
        <authorList>
            <consortium name="The Broad Institute Genomics Platform"/>
            <consortium name="The Broad Institute Genome Sequencing Center for Infectious Disease"/>
            <person name="Wu L."/>
            <person name="Ma J."/>
        </authorList>
    </citation>
    <scope>NUCLEOTIDE SEQUENCE [LARGE SCALE GENOMIC DNA]</scope>
    <source>
        <strain evidence="4">CGMCC 1.18575</strain>
    </source>
</reference>
<keyword evidence="3" id="KW-0808">Transferase</keyword>
<comment type="caution">
    <text evidence="3">The sequence shown here is derived from an EMBL/GenBank/DDBJ whole genome shotgun (WGS) entry which is preliminary data.</text>
</comment>
<proteinExistence type="predicted"/>
<protein>
    <submittedName>
        <fullName evidence="3">Diguanylate cyclase</fullName>
        <ecNumber evidence="3">2.7.7.65</ecNumber>
    </submittedName>
</protein>
<dbReference type="SMART" id="SM00267">
    <property type="entry name" value="GGDEF"/>
    <property type="match status" value="1"/>
</dbReference>
<keyword evidence="4" id="KW-1185">Reference proteome</keyword>
<sequence length="369" mass="40331">MANTIFTSAAGEIYFASLNILVIMLMLILSVRLLFSRQKRAYLSLSVCMAVMLLGQIALLGAGFMEAGGRGLTIAHNILNSMSFILANMGAFQLYAATTRRVMITAYVLLSFAVILSFMPVASALYSILLVGFAFLIVRPVMEEGGTKYQVGIAFYAIATIAHVVSVFATNVAGIAAVDNLFRIAFFMVLFLIMFDKVLTLMESSYNKSTRDALTGLYNRFYFYTAVSFQVNDKRPISVIFFDLDNFKKLNDTRGHGEGDNALKAVASILKEEAEEVGIAGRYGGEEMVMLIDDPDVNVATLAEHIRSRIEDETVVTASIGFATLADGVTTDMLIKNADKAMYVSKKSGKNRALGFENLTEEQLALLAS</sequence>
<dbReference type="InterPro" id="IPR029787">
    <property type="entry name" value="Nucleotide_cyclase"/>
</dbReference>
<feature type="domain" description="GGDEF" evidence="2">
    <location>
        <begin position="235"/>
        <end position="358"/>
    </location>
</feature>
<feature type="transmembrane region" description="Helical" evidence="1">
    <location>
        <begin position="42"/>
        <end position="62"/>
    </location>
</feature>
<feature type="transmembrane region" description="Helical" evidence="1">
    <location>
        <begin position="74"/>
        <end position="95"/>
    </location>
</feature>
<evidence type="ECO:0000256" key="1">
    <source>
        <dbReference type="SAM" id="Phobius"/>
    </source>
</evidence>
<dbReference type="NCBIfam" id="TIGR00254">
    <property type="entry name" value="GGDEF"/>
    <property type="match status" value="1"/>
</dbReference>
<feature type="transmembrane region" description="Helical" evidence="1">
    <location>
        <begin position="184"/>
        <end position="202"/>
    </location>
</feature>
<dbReference type="Gene3D" id="3.30.70.270">
    <property type="match status" value="1"/>
</dbReference>
<dbReference type="InterPro" id="IPR050469">
    <property type="entry name" value="Diguanylate_Cyclase"/>
</dbReference>
<accession>A0ABW0HQB9</accession>
<evidence type="ECO:0000313" key="4">
    <source>
        <dbReference type="Proteomes" id="UP001596113"/>
    </source>
</evidence>
<dbReference type="InterPro" id="IPR000160">
    <property type="entry name" value="GGDEF_dom"/>
</dbReference>
<dbReference type="EC" id="2.7.7.65" evidence="3"/>
<dbReference type="CDD" id="cd01949">
    <property type="entry name" value="GGDEF"/>
    <property type="match status" value="1"/>
</dbReference>